<gene>
    <name evidence="3" type="ORF">CPOL0286_LOCUS2851</name>
</gene>
<sequence length="274" mass="29579">MAKFDNIAEAYEVLSNSARRAIFDQYGEAGLKNGVPDGSGGVKGGKYQFNNNATEIFTTFFGTSSPFADILGEMGETPPDFYGELTGMQLPHTKTKPPPMTLVHEVTLQELYNSATKKVSYTRKKLKPDGMSTYDEMMDQYIGLKPWWAAGPIASFSGAGDEGVDILPGDVDVEMEVAPDACWDCEGSTLIYTATITLTEALSGTVLEIPCLDGRQLAIPITQVVSPGSTKKWPGEGMPTEDGGKGNLLIKFDIQFPETLTPAQKTALKKTLAQ</sequence>
<organism evidence="3">
    <name type="scientific">Prymnesium polylepis</name>
    <dbReference type="NCBI Taxonomy" id="72548"/>
    <lineage>
        <taxon>Eukaryota</taxon>
        <taxon>Haptista</taxon>
        <taxon>Haptophyta</taxon>
        <taxon>Prymnesiophyceae</taxon>
        <taxon>Prymnesiales</taxon>
        <taxon>Prymnesiaceae</taxon>
        <taxon>Prymnesium</taxon>
    </lineage>
</organism>
<dbReference type="Pfam" id="PF01556">
    <property type="entry name" value="DnaJ_C"/>
    <property type="match status" value="1"/>
</dbReference>
<dbReference type="InterPro" id="IPR002939">
    <property type="entry name" value="DnaJ_C"/>
</dbReference>
<dbReference type="GO" id="GO:0006457">
    <property type="term" value="P:protein folding"/>
    <property type="evidence" value="ECO:0007669"/>
    <property type="project" value="InterPro"/>
</dbReference>
<dbReference type="Gene3D" id="2.60.260.20">
    <property type="entry name" value="Urease metallochaperone UreE, N-terminal domain"/>
    <property type="match status" value="2"/>
</dbReference>
<dbReference type="AlphaFoldDB" id="A0A7S4M301"/>
<reference evidence="3" key="1">
    <citation type="submission" date="2021-01" db="EMBL/GenBank/DDBJ databases">
        <authorList>
            <person name="Corre E."/>
            <person name="Pelletier E."/>
            <person name="Niang G."/>
            <person name="Scheremetjew M."/>
            <person name="Finn R."/>
            <person name="Kale V."/>
            <person name="Holt S."/>
            <person name="Cochrane G."/>
            <person name="Meng A."/>
            <person name="Brown T."/>
            <person name="Cohen L."/>
        </authorList>
    </citation>
    <scope>NUCLEOTIDE SEQUENCE</scope>
    <source>
        <strain evidence="3">UIO037</strain>
    </source>
</reference>
<dbReference type="SUPFAM" id="SSF49493">
    <property type="entry name" value="HSP40/DnaJ peptide-binding domain"/>
    <property type="match status" value="1"/>
</dbReference>
<dbReference type="SUPFAM" id="SSF46565">
    <property type="entry name" value="Chaperone J-domain"/>
    <property type="match status" value="1"/>
</dbReference>
<dbReference type="PROSITE" id="PS00636">
    <property type="entry name" value="DNAJ_1"/>
    <property type="match status" value="1"/>
</dbReference>
<dbReference type="Gene3D" id="1.10.287.110">
    <property type="entry name" value="DnaJ domain"/>
    <property type="match status" value="1"/>
</dbReference>
<evidence type="ECO:0000259" key="2">
    <source>
        <dbReference type="Pfam" id="PF01556"/>
    </source>
</evidence>
<feature type="domain" description="Chaperone DnaJ C-terminal" evidence="2">
    <location>
        <begin position="104"/>
        <end position="257"/>
    </location>
</feature>
<dbReference type="CDD" id="cd10747">
    <property type="entry name" value="DnaJ_C"/>
    <property type="match status" value="1"/>
</dbReference>
<protein>
    <recommendedName>
        <fullName evidence="2">Chaperone DnaJ C-terminal domain-containing protein</fullName>
    </recommendedName>
</protein>
<dbReference type="GO" id="GO:0051087">
    <property type="term" value="F:protein-folding chaperone binding"/>
    <property type="evidence" value="ECO:0007669"/>
    <property type="project" value="TreeGrafter"/>
</dbReference>
<dbReference type="EMBL" id="HBKO01005885">
    <property type="protein sequence ID" value="CAE2197497.1"/>
    <property type="molecule type" value="Transcribed_RNA"/>
</dbReference>
<proteinExistence type="predicted"/>
<dbReference type="GO" id="GO:0051082">
    <property type="term" value="F:unfolded protein binding"/>
    <property type="evidence" value="ECO:0007669"/>
    <property type="project" value="InterPro"/>
</dbReference>
<dbReference type="InterPro" id="IPR018253">
    <property type="entry name" value="DnaJ_domain_CS"/>
</dbReference>
<dbReference type="GO" id="GO:0005829">
    <property type="term" value="C:cytosol"/>
    <property type="evidence" value="ECO:0007669"/>
    <property type="project" value="TreeGrafter"/>
</dbReference>
<dbReference type="PANTHER" id="PTHR24078">
    <property type="entry name" value="DNAJ HOMOLOG SUBFAMILY C MEMBER"/>
    <property type="match status" value="1"/>
</dbReference>
<keyword evidence="1" id="KW-0143">Chaperone</keyword>
<dbReference type="PANTHER" id="PTHR24078:SF553">
    <property type="entry name" value="DNAJ HOMOLOG SUBFAMILY B MEMBER 5"/>
    <property type="match status" value="1"/>
</dbReference>
<dbReference type="InterPro" id="IPR051339">
    <property type="entry name" value="DnaJ_subfamily_B"/>
</dbReference>
<accession>A0A7S4M301</accession>
<evidence type="ECO:0000256" key="1">
    <source>
        <dbReference type="ARBA" id="ARBA00023186"/>
    </source>
</evidence>
<name>A0A7S4M301_9EUKA</name>
<dbReference type="FunFam" id="2.60.260.20:FF:000013">
    <property type="entry name" value="DnaJ subfamily B member 11"/>
    <property type="match status" value="1"/>
</dbReference>
<dbReference type="InterPro" id="IPR036869">
    <property type="entry name" value="J_dom_sf"/>
</dbReference>
<dbReference type="InterPro" id="IPR008971">
    <property type="entry name" value="HSP40/DnaJ_pept-bd"/>
</dbReference>
<evidence type="ECO:0000313" key="3">
    <source>
        <dbReference type="EMBL" id="CAE2197497.1"/>
    </source>
</evidence>